<dbReference type="Proteomes" id="UP001153709">
    <property type="component" value="Chromosome 9"/>
</dbReference>
<accession>A0A9N9TCQ1</accession>
<protein>
    <submittedName>
        <fullName evidence="1">Uncharacterized protein</fullName>
    </submittedName>
</protein>
<evidence type="ECO:0000313" key="2">
    <source>
        <dbReference type="Proteomes" id="UP001153709"/>
    </source>
</evidence>
<dbReference type="OrthoDB" id="1607513at2759"/>
<sequence length="105" mass="11770">MTVDLTLTVSAVVTDKSANMVKVVEIAVGKTEVPPLFCPHTKLQNMLLKIKAIVTYFKHNCVESDELRNAVRGEAETKLIQDVSTRWNSTYYMTSEIFGAEKFGK</sequence>
<organism evidence="1 2">
    <name type="scientific">Diabrotica balteata</name>
    <name type="common">Banded cucumber beetle</name>
    <dbReference type="NCBI Taxonomy" id="107213"/>
    <lineage>
        <taxon>Eukaryota</taxon>
        <taxon>Metazoa</taxon>
        <taxon>Ecdysozoa</taxon>
        <taxon>Arthropoda</taxon>
        <taxon>Hexapoda</taxon>
        <taxon>Insecta</taxon>
        <taxon>Pterygota</taxon>
        <taxon>Neoptera</taxon>
        <taxon>Endopterygota</taxon>
        <taxon>Coleoptera</taxon>
        <taxon>Polyphaga</taxon>
        <taxon>Cucujiformia</taxon>
        <taxon>Chrysomeloidea</taxon>
        <taxon>Chrysomelidae</taxon>
        <taxon>Galerucinae</taxon>
        <taxon>Diabroticina</taxon>
        <taxon>Diabroticites</taxon>
        <taxon>Diabrotica</taxon>
    </lineage>
</organism>
<dbReference type="AlphaFoldDB" id="A0A9N9TCQ1"/>
<dbReference type="EMBL" id="OU898284">
    <property type="protein sequence ID" value="CAG9840751.1"/>
    <property type="molecule type" value="Genomic_DNA"/>
</dbReference>
<proteinExistence type="predicted"/>
<name>A0A9N9TCQ1_DIABA</name>
<evidence type="ECO:0000313" key="1">
    <source>
        <dbReference type="EMBL" id="CAG9840751.1"/>
    </source>
</evidence>
<gene>
    <name evidence="1" type="ORF">DIABBA_LOCUS13375</name>
</gene>
<keyword evidence="2" id="KW-1185">Reference proteome</keyword>
<reference evidence="1" key="1">
    <citation type="submission" date="2022-01" db="EMBL/GenBank/DDBJ databases">
        <authorList>
            <person name="King R."/>
        </authorList>
    </citation>
    <scope>NUCLEOTIDE SEQUENCE</scope>
</reference>